<dbReference type="CDD" id="cd05387">
    <property type="entry name" value="BY-kinase"/>
    <property type="match status" value="1"/>
</dbReference>
<evidence type="ECO:0000256" key="10">
    <source>
        <dbReference type="SAM" id="Coils"/>
    </source>
</evidence>
<evidence type="ECO:0000256" key="6">
    <source>
        <dbReference type="ARBA" id="ARBA00022777"/>
    </source>
</evidence>
<dbReference type="GO" id="GO:0005524">
    <property type="term" value="F:ATP binding"/>
    <property type="evidence" value="ECO:0007669"/>
    <property type="project" value="UniProtKB-KW"/>
</dbReference>
<dbReference type="AlphaFoldDB" id="A0A1H4D7M0"/>
<sequence length="826" mass="94310">MEDEFEFEDKTLIFDFKGFLLKILSYWYIILISVIVGLGIAYYINVRKLPIYKISSMVTVKDDGNPLFTSNTSLTFNWGGVSNKVNTAVTTLQTRSHNEKVVKRLKSYIHYLEDGKYQKVNAYGRAPFFVEDDTTAFQLLNRELEIKVIDSLYYQLSLIFEEDAEDQTLSFLSYGDLDRKSEIVDANNYTIKLPFNKHVDTPYFTGRIMLNGKEITYNKAYYIKFENFFSTVKRFQNIEAETESKGSSIINLSLVGENKAELVDYLNSTVNVLSRDVLNRKNLFATKTIKFVDSILSVKTDELKEVERELNQFKIDNDIIDLTAESENLKERLKEYDTEINSIERQLDYYKLLENYLRNRSDYSDVPAPSVAGIEESSISKAVSKIVELSVQRGNYSFSLKSDAPIFKDIDRQINSTKTVILENIESSRSILNDQRRSLKTKISSIEKEVRDLPKDQQELLKIERRFQISENTYTVFLQKRNEASLIKAANVSDIEIIDEAKDTGGGKIGPNTQLNYVMALLIGSIVPLLFIFIIVFLDNKISKPADVEKLSRIPIIGVIGKSRLDDKLAVFTRPRSSISESFRGIRTSLQFLYKRDDNPDDTKVTLVTSSVSGEGKTFTAINLASVLSLSGKKTILVGLDLRKPKIFDDFNRHNEVGVVNYLIGDKNIDEVIQGTDYENLDLIVSGTTPPNPSELLMGSQMEQLINELKENYDYIVLDTPPVGLVTDAMNLFKYTDAILYLIRQNYTKKGMLSLINDKYSKGEIKNVSLVLNSFETKNKYGADYGYGYGYGYGRYGNGYHDLEKTYSFRNKIKESLKSLINKLFN</sequence>
<keyword evidence="15" id="KW-1185">Reference proteome</keyword>
<dbReference type="Pfam" id="PF13614">
    <property type="entry name" value="AAA_31"/>
    <property type="match status" value="1"/>
</dbReference>
<dbReference type="NCBIfam" id="TIGR01007">
    <property type="entry name" value="eps_fam"/>
    <property type="match status" value="1"/>
</dbReference>
<evidence type="ECO:0000256" key="7">
    <source>
        <dbReference type="ARBA" id="ARBA00022840"/>
    </source>
</evidence>
<evidence type="ECO:0000256" key="3">
    <source>
        <dbReference type="ARBA" id="ARBA00011903"/>
    </source>
</evidence>
<keyword evidence="11" id="KW-0472">Membrane</keyword>
<keyword evidence="7" id="KW-0067">ATP-binding</keyword>
<dbReference type="GO" id="GO:0005886">
    <property type="term" value="C:plasma membrane"/>
    <property type="evidence" value="ECO:0007669"/>
    <property type="project" value="TreeGrafter"/>
</dbReference>
<dbReference type="EC" id="2.7.10.2" evidence="3"/>
<dbReference type="SUPFAM" id="SSF52540">
    <property type="entry name" value="P-loop containing nucleoside triphosphate hydrolases"/>
    <property type="match status" value="1"/>
</dbReference>
<feature type="coiled-coil region" evidence="10">
    <location>
        <begin position="296"/>
        <end position="346"/>
    </location>
</feature>
<evidence type="ECO:0000256" key="11">
    <source>
        <dbReference type="SAM" id="Phobius"/>
    </source>
</evidence>
<evidence type="ECO:0000256" key="4">
    <source>
        <dbReference type="ARBA" id="ARBA00022679"/>
    </source>
</evidence>
<protein>
    <recommendedName>
        <fullName evidence="3">non-specific protein-tyrosine kinase</fullName>
        <ecNumber evidence="3">2.7.10.2</ecNumber>
    </recommendedName>
</protein>
<evidence type="ECO:0000256" key="5">
    <source>
        <dbReference type="ARBA" id="ARBA00022741"/>
    </source>
</evidence>
<proteinExistence type="inferred from homology"/>
<dbReference type="InterPro" id="IPR050445">
    <property type="entry name" value="Bact_polysacc_biosynth/exp"/>
</dbReference>
<comment type="similarity">
    <text evidence="1">Belongs to the CpsD/CapB family.</text>
</comment>
<comment type="similarity">
    <text evidence="2">Belongs to the etk/wzc family.</text>
</comment>
<feature type="domain" description="Tyrosine-protein kinase G-rich" evidence="13">
    <location>
        <begin position="456"/>
        <end position="534"/>
    </location>
</feature>
<gene>
    <name evidence="14" type="ORF">SAMN05421540_1106</name>
</gene>
<dbReference type="InterPro" id="IPR032807">
    <property type="entry name" value="GNVR"/>
</dbReference>
<dbReference type="Proteomes" id="UP000198820">
    <property type="component" value="Unassembled WGS sequence"/>
</dbReference>
<feature type="domain" description="AAA" evidence="12">
    <location>
        <begin position="611"/>
        <end position="757"/>
    </location>
</feature>
<dbReference type="STRING" id="908615.SAMN05421540_1106"/>
<evidence type="ECO:0000313" key="14">
    <source>
        <dbReference type="EMBL" id="SEA68637.1"/>
    </source>
</evidence>
<dbReference type="InterPro" id="IPR005702">
    <property type="entry name" value="Wzc-like_C"/>
</dbReference>
<comment type="catalytic activity">
    <reaction evidence="9">
        <text>L-tyrosyl-[protein] + ATP = O-phospho-L-tyrosyl-[protein] + ADP + H(+)</text>
        <dbReference type="Rhea" id="RHEA:10596"/>
        <dbReference type="Rhea" id="RHEA-COMP:10136"/>
        <dbReference type="Rhea" id="RHEA-COMP:20101"/>
        <dbReference type="ChEBI" id="CHEBI:15378"/>
        <dbReference type="ChEBI" id="CHEBI:30616"/>
        <dbReference type="ChEBI" id="CHEBI:46858"/>
        <dbReference type="ChEBI" id="CHEBI:61978"/>
        <dbReference type="ChEBI" id="CHEBI:456216"/>
        <dbReference type="EC" id="2.7.10.2"/>
    </reaction>
</comment>
<evidence type="ECO:0000256" key="1">
    <source>
        <dbReference type="ARBA" id="ARBA00007316"/>
    </source>
</evidence>
<feature type="coiled-coil region" evidence="10">
    <location>
        <begin position="422"/>
        <end position="449"/>
    </location>
</feature>
<keyword evidence="8" id="KW-0829">Tyrosine-protein kinase</keyword>
<dbReference type="RefSeq" id="WP_093245206.1">
    <property type="nucleotide sequence ID" value="NZ_FNQF01000010.1"/>
</dbReference>
<dbReference type="InterPro" id="IPR027417">
    <property type="entry name" value="P-loop_NTPase"/>
</dbReference>
<feature type="transmembrane region" description="Helical" evidence="11">
    <location>
        <begin position="517"/>
        <end position="538"/>
    </location>
</feature>
<reference evidence="14 15" key="1">
    <citation type="submission" date="2016-10" db="EMBL/GenBank/DDBJ databases">
        <authorList>
            <person name="de Groot N.N."/>
        </authorList>
    </citation>
    <scope>NUCLEOTIDE SEQUENCE [LARGE SCALE GENOMIC DNA]</scope>
    <source>
        <strain evidence="14 15">DSM 23581</strain>
    </source>
</reference>
<dbReference type="PANTHER" id="PTHR32309:SF13">
    <property type="entry name" value="FERRIC ENTEROBACTIN TRANSPORT PROTEIN FEPE"/>
    <property type="match status" value="1"/>
</dbReference>
<dbReference type="EMBL" id="FNQF01000010">
    <property type="protein sequence ID" value="SEA68637.1"/>
    <property type="molecule type" value="Genomic_DNA"/>
</dbReference>
<keyword evidence="10" id="KW-0175">Coiled coil</keyword>
<dbReference type="GO" id="GO:0004715">
    <property type="term" value="F:non-membrane spanning protein tyrosine kinase activity"/>
    <property type="evidence" value="ECO:0007669"/>
    <property type="project" value="UniProtKB-EC"/>
</dbReference>
<dbReference type="GO" id="GO:0042802">
    <property type="term" value="F:identical protein binding"/>
    <property type="evidence" value="ECO:0007669"/>
    <property type="project" value="UniProtKB-ARBA"/>
</dbReference>
<organism evidence="14 15">
    <name type="scientific">Psychroflexus halocasei</name>
    <dbReference type="NCBI Taxonomy" id="908615"/>
    <lineage>
        <taxon>Bacteria</taxon>
        <taxon>Pseudomonadati</taxon>
        <taxon>Bacteroidota</taxon>
        <taxon>Flavobacteriia</taxon>
        <taxon>Flavobacteriales</taxon>
        <taxon>Flavobacteriaceae</taxon>
        <taxon>Psychroflexus</taxon>
    </lineage>
</organism>
<evidence type="ECO:0000256" key="9">
    <source>
        <dbReference type="ARBA" id="ARBA00051245"/>
    </source>
</evidence>
<dbReference type="PANTHER" id="PTHR32309">
    <property type="entry name" value="TYROSINE-PROTEIN KINASE"/>
    <property type="match status" value="1"/>
</dbReference>
<keyword evidence="11" id="KW-0812">Transmembrane</keyword>
<keyword evidence="5" id="KW-0547">Nucleotide-binding</keyword>
<dbReference type="InterPro" id="IPR025669">
    <property type="entry name" value="AAA_dom"/>
</dbReference>
<accession>A0A1H4D7M0</accession>
<evidence type="ECO:0000256" key="2">
    <source>
        <dbReference type="ARBA" id="ARBA00008883"/>
    </source>
</evidence>
<dbReference type="Pfam" id="PF13807">
    <property type="entry name" value="GNVR"/>
    <property type="match status" value="1"/>
</dbReference>
<keyword evidence="11" id="KW-1133">Transmembrane helix</keyword>
<dbReference type="FunFam" id="3.40.50.300:FF:000527">
    <property type="entry name" value="Tyrosine-protein kinase etk"/>
    <property type="match status" value="1"/>
</dbReference>
<evidence type="ECO:0000259" key="13">
    <source>
        <dbReference type="Pfam" id="PF13807"/>
    </source>
</evidence>
<evidence type="ECO:0000259" key="12">
    <source>
        <dbReference type="Pfam" id="PF13614"/>
    </source>
</evidence>
<evidence type="ECO:0000256" key="8">
    <source>
        <dbReference type="ARBA" id="ARBA00023137"/>
    </source>
</evidence>
<keyword evidence="6" id="KW-0418">Kinase</keyword>
<feature type="transmembrane region" description="Helical" evidence="11">
    <location>
        <begin position="25"/>
        <end position="44"/>
    </location>
</feature>
<evidence type="ECO:0000313" key="15">
    <source>
        <dbReference type="Proteomes" id="UP000198820"/>
    </source>
</evidence>
<keyword evidence="4" id="KW-0808">Transferase</keyword>
<dbReference type="Gene3D" id="3.40.50.300">
    <property type="entry name" value="P-loop containing nucleotide triphosphate hydrolases"/>
    <property type="match status" value="1"/>
</dbReference>
<name>A0A1H4D7M0_9FLAO</name>